<dbReference type="PANTHER" id="PTHR36924">
    <property type="entry name" value="ANTITOXIN HIGA-1"/>
    <property type="match status" value="1"/>
</dbReference>
<dbReference type="NCBIfam" id="TIGR02607">
    <property type="entry name" value="antidote_HigA"/>
    <property type="match status" value="1"/>
</dbReference>
<comment type="caution">
    <text evidence="3">The sequence shown here is derived from an EMBL/GenBank/DDBJ whole genome shotgun (WGS) entry which is preliminary data.</text>
</comment>
<proteinExistence type="predicted"/>
<accession>A0ABS6WMU8</accession>
<evidence type="ECO:0000259" key="2">
    <source>
        <dbReference type="PROSITE" id="PS50943"/>
    </source>
</evidence>
<dbReference type="Proteomes" id="UP001430804">
    <property type="component" value="Unassembled WGS sequence"/>
</dbReference>
<dbReference type="SMART" id="SM00530">
    <property type="entry name" value="HTH_XRE"/>
    <property type="match status" value="1"/>
</dbReference>
<name>A0ABS6WMU8_9HYPH</name>
<evidence type="ECO:0000313" key="3">
    <source>
        <dbReference type="EMBL" id="MBW3097210.1"/>
    </source>
</evidence>
<dbReference type="PANTHER" id="PTHR36924:SF1">
    <property type="entry name" value="ANTITOXIN HIGA-1"/>
    <property type="match status" value="1"/>
</dbReference>
<dbReference type="InterPro" id="IPR007711">
    <property type="entry name" value="HigB-1"/>
</dbReference>
<dbReference type="Pfam" id="PF05015">
    <property type="entry name" value="HigB-like_toxin"/>
    <property type="match status" value="1"/>
</dbReference>
<organism evidence="3 4">
    <name type="scientific">Pseudohoeflea coraliihabitans</name>
    <dbReference type="NCBI Taxonomy" id="2860393"/>
    <lineage>
        <taxon>Bacteria</taxon>
        <taxon>Pseudomonadati</taxon>
        <taxon>Pseudomonadota</taxon>
        <taxon>Alphaproteobacteria</taxon>
        <taxon>Hyphomicrobiales</taxon>
        <taxon>Rhizobiaceae</taxon>
        <taxon>Pseudohoeflea</taxon>
    </lineage>
</organism>
<dbReference type="Pfam" id="PF01381">
    <property type="entry name" value="HTH_3"/>
    <property type="match status" value="1"/>
</dbReference>
<evidence type="ECO:0000256" key="1">
    <source>
        <dbReference type="ARBA" id="ARBA00023125"/>
    </source>
</evidence>
<dbReference type="EMBL" id="JAHWQX010000002">
    <property type="protein sequence ID" value="MBW3097210.1"/>
    <property type="molecule type" value="Genomic_DNA"/>
</dbReference>
<gene>
    <name evidence="3" type="ORF">KY465_07955</name>
</gene>
<dbReference type="PROSITE" id="PS50943">
    <property type="entry name" value="HTH_CROC1"/>
    <property type="match status" value="1"/>
</dbReference>
<protein>
    <submittedName>
        <fullName evidence="3">HigA family addiction module antidote protein</fullName>
    </submittedName>
</protein>
<evidence type="ECO:0000313" key="4">
    <source>
        <dbReference type="Proteomes" id="UP001430804"/>
    </source>
</evidence>
<feature type="domain" description="HTH cro/C1-type" evidence="2">
    <location>
        <begin position="85"/>
        <end position="140"/>
    </location>
</feature>
<reference evidence="3" key="1">
    <citation type="submission" date="2021-07" db="EMBL/GenBank/DDBJ databases">
        <title>Pseudohoeflea marina sp. nov. a polyhydroxyalcanoate-producing bacterium.</title>
        <authorList>
            <person name="Zheng W."/>
            <person name="Yu S."/>
            <person name="Huang Y."/>
        </authorList>
    </citation>
    <scope>NUCLEOTIDE SEQUENCE</scope>
    <source>
        <strain evidence="3">DP4N28-3</strain>
    </source>
</reference>
<dbReference type="InterPro" id="IPR001387">
    <property type="entry name" value="Cro/C1-type_HTH"/>
</dbReference>
<keyword evidence="4" id="KW-1185">Reference proteome</keyword>
<keyword evidence="1" id="KW-0238">DNA-binding</keyword>
<dbReference type="InterPro" id="IPR013430">
    <property type="entry name" value="Toxin_antidote_HigA"/>
</dbReference>
<sequence length="167" mass="18340">MPGRQGAPRGEDAAMVLEDLRFPPGNGLEALSGDRSGQHSVRINRQWRICFVWTDQGPADVEIVDCHGGTTMSIISNPVHPGEVLRELFLESLDISAGALARRLNVPRTRIERLVKGETALTADTALRLSAFFGNTPEFWLNLQRARDIADARPRVDVSAIKPMEAA</sequence>